<evidence type="ECO:0000313" key="1">
    <source>
        <dbReference type="EMBL" id="KAJ7540836.1"/>
    </source>
</evidence>
<proteinExistence type="predicted"/>
<organism evidence="1 2">
    <name type="scientific">Diphasiastrum complanatum</name>
    <name type="common">Issler's clubmoss</name>
    <name type="synonym">Lycopodium complanatum</name>
    <dbReference type="NCBI Taxonomy" id="34168"/>
    <lineage>
        <taxon>Eukaryota</taxon>
        <taxon>Viridiplantae</taxon>
        <taxon>Streptophyta</taxon>
        <taxon>Embryophyta</taxon>
        <taxon>Tracheophyta</taxon>
        <taxon>Lycopodiopsida</taxon>
        <taxon>Lycopodiales</taxon>
        <taxon>Lycopodiaceae</taxon>
        <taxon>Lycopodioideae</taxon>
        <taxon>Diphasiastrum</taxon>
    </lineage>
</organism>
<name>A0ACC2CFK7_DIPCM</name>
<dbReference type="EMBL" id="CM055101">
    <property type="protein sequence ID" value="KAJ7540836.1"/>
    <property type="molecule type" value="Genomic_DNA"/>
</dbReference>
<evidence type="ECO:0000313" key="2">
    <source>
        <dbReference type="Proteomes" id="UP001162992"/>
    </source>
</evidence>
<reference evidence="2" key="1">
    <citation type="journal article" date="2024" name="Proc. Natl. Acad. Sci. U.S.A.">
        <title>Extraordinary preservation of gene collinearity over three hundred million years revealed in homosporous lycophytes.</title>
        <authorList>
            <person name="Li C."/>
            <person name="Wickell D."/>
            <person name="Kuo L.Y."/>
            <person name="Chen X."/>
            <person name="Nie B."/>
            <person name="Liao X."/>
            <person name="Peng D."/>
            <person name="Ji J."/>
            <person name="Jenkins J."/>
            <person name="Williams M."/>
            <person name="Shu S."/>
            <person name="Plott C."/>
            <person name="Barry K."/>
            <person name="Rajasekar S."/>
            <person name="Grimwood J."/>
            <person name="Han X."/>
            <person name="Sun S."/>
            <person name="Hou Z."/>
            <person name="He W."/>
            <person name="Dai G."/>
            <person name="Sun C."/>
            <person name="Schmutz J."/>
            <person name="Leebens-Mack J.H."/>
            <person name="Li F.W."/>
            <person name="Wang L."/>
        </authorList>
    </citation>
    <scope>NUCLEOTIDE SEQUENCE [LARGE SCALE GENOMIC DNA]</scope>
    <source>
        <strain evidence="2">cv. PW_Plant_1</strain>
    </source>
</reference>
<dbReference type="Proteomes" id="UP001162992">
    <property type="component" value="Chromosome 10"/>
</dbReference>
<accession>A0ACC2CFK7</accession>
<comment type="caution">
    <text evidence="1">The sequence shown here is derived from an EMBL/GenBank/DDBJ whole genome shotgun (WGS) entry which is preliminary data.</text>
</comment>
<keyword evidence="2" id="KW-1185">Reference proteome</keyword>
<gene>
    <name evidence="1" type="ORF">O6H91_10G032900</name>
</gene>
<protein>
    <submittedName>
        <fullName evidence="1">Uncharacterized protein</fullName>
    </submittedName>
</protein>
<sequence length="679" mass="75113">METTHVLRRSLSPLFETSPASGLSYWHILAPLKIQSNYCNIIMSAGALDHLSMFGLGNSTKAKNSWESRSWEPSAPLASGLESVAEFPGVRNDWGSKTAWDWEILELFQEKSGDPYQRVNEWRSQIAEGVDLPDDGYKLHTKSFAKESAGASPATCSSGIQEFVACGHDSSSASSHKPKPVDAMNQLGLENMDRYELQDHQKKDFLVLRGGKSPVESPCKLEDQDIPNGAGAFKGDSPIGLKLGNCTYFGESVGNLAQTGTAMAGSKSSFSTRKKRGSSSKTQVPRCQVDTCKIDLSKERDYHRRHKVCPKHSKSSKVIAAGIEQRFCQQCSRFHVLSEFDEEKRSCRRRLAGHNERRRKPQHNYKAIAPAGAVTGLQSKFMRNKSGVLLKDEFLQRTLVGDRCFMPQEKSFSAPSVLDGTYYNDWNPEKTKFGSRFDHAGFARQMNPDYKWLMLLQPKVFTSSMGILGGNQINSGSTHVEPALGHQDLPIMHRKAALGSQFPSETSNSGCALSLLSSQAWGAKAPNSLSLDLLPQSSMLYESSVAKDQDTSMHGLKNFFVSNEKLLSIGPHSQKIPGGMNVGAVDSVFEEQKVVVPDVAPSFGNYSLLSFQQQHQFGSLEHVSENTNTIHVRPMIDLMHAAPTRPIQDNHVVLQGVSPPISEHFGEYQPFRVFRQNPI</sequence>